<gene>
    <name evidence="1" type="ORF">AWC04_14955</name>
</gene>
<evidence type="ECO:0000313" key="1">
    <source>
        <dbReference type="EMBL" id="ORV00969.1"/>
    </source>
</evidence>
<name>A0A1X1R7Y7_MYCFA</name>
<dbReference type="Proteomes" id="UP000193484">
    <property type="component" value="Unassembled WGS sequence"/>
</dbReference>
<dbReference type="RefSeq" id="WP_085098113.1">
    <property type="nucleotide sequence ID" value="NZ_AP022603.1"/>
</dbReference>
<dbReference type="EMBL" id="LQOJ01000048">
    <property type="protein sequence ID" value="ORV00969.1"/>
    <property type="molecule type" value="Genomic_DNA"/>
</dbReference>
<reference evidence="1 2" key="1">
    <citation type="submission" date="2016-01" db="EMBL/GenBank/DDBJ databases">
        <title>The new phylogeny of the genus Mycobacterium.</title>
        <authorList>
            <person name="Tarcisio F."/>
            <person name="Conor M."/>
            <person name="Antonella G."/>
            <person name="Elisabetta G."/>
            <person name="Giulia F.S."/>
            <person name="Sara T."/>
            <person name="Anna F."/>
            <person name="Clotilde B."/>
            <person name="Roberto B."/>
            <person name="Veronica D.S."/>
            <person name="Fabio R."/>
            <person name="Monica P."/>
            <person name="Olivier J."/>
            <person name="Enrico T."/>
            <person name="Nicola S."/>
        </authorList>
    </citation>
    <scope>NUCLEOTIDE SEQUENCE [LARGE SCALE GENOMIC DNA]</scope>
    <source>
        <strain evidence="1 2">DSM 44179</strain>
    </source>
</reference>
<accession>A0A1X1R7Y7</accession>
<dbReference type="AlphaFoldDB" id="A0A1X1R7Y7"/>
<keyword evidence="2" id="KW-1185">Reference proteome</keyword>
<comment type="caution">
    <text evidence="1">The sequence shown here is derived from an EMBL/GenBank/DDBJ whole genome shotgun (WGS) entry which is preliminary data.</text>
</comment>
<proteinExistence type="predicted"/>
<evidence type="ECO:0000313" key="2">
    <source>
        <dbReference type="Proteomes" id="UP000193484"/>
    </source>
</evidence>
<protein>
    <submittedName>
        <fullName evidence="1">Uncharacterized protein</fullName>
    </submittedName>
</protein>
<sequence>MNDVIETYDSNEARSDAERLRDAVAALADVVDEVCGRVTYTDDSHDRERDFSTPDMDEARSSATALTSALIVVKEYAEQPASEMEEAADAVDENDASLAEEYCVGRFPLPDGYARWDDVPLNALPPEDHCNRMSSGMQFAARVARDPISRYVCKACGQHYRARNWVGPCDACRKEGRK</sequence>
<dbReference type="STRING" id="1793.AWC04_14955"/>
<organism evidence="1 2">
    <name type="scientific">Mycolicibacterium fallax</name>
    <name type="common">Mycobacterium fallax</name>
    <dbReference type="NCBI Taxonomy" id="1793"/>
    <lineage>
        <taxon>Bacteria</taxon>
        <taxon>Bacillati</taxon>
        <taxon>Actinomycetota</taxon>
        <taxon>Actinomycetes</taxon>
        <taxon>Mycobacteriales</taxon>
        <taxon>Mycobacteriaceae</taxon>
        <taxon>Mycolicibacterium</taxon>
    </lineage>
</organism>